<reference evidence="4 5" key="1">
    <citation type="submission" date="2013-04" db="EMBL/GenBank/DDBJ databases">
        <title>The Genome Sequence of Sutterella wadsworthensis HGA0223.</title>
        <authorList>
            <consortium name="The Broad Institute Genomics Platform"/>
            <person name="Earl A."/>
            <person name="Ward D."/>
            <person name="Feldgarden M."/>
            <person name="Gevers D."/>
            <person name="Schmidt T.M."/>
            <person name="Dover J."/>
            <person name="Dai D."/>
            <person name="Walker B."/>
            <person name="Young S."/>
            <person name="Zeng Q."/>
            <person name="Gargeya S."/>
            <person name="Fitzgerald M."/>
            <person name="Haas B."/>
            <person name="Abouelleil A."/>
            <person name="Allen A.W."/>
            <person name="Alvarado L."/>
            <person name="Arachchi H.M."/>
            <person name="Berlin A.M."/>
            <person name="Chapman S.B."/>
            <person name="Gainer-Dewar J."/>
            <person name="Goldberg J."/>
            <person name="Griggs A."/>
            <person name="Gujja S."/>
            <person name="Hansen M."/>
            <person name="Howarth C."/>
            <person name="Imamovic A."/>
            <person name="Ireland A."/>
            <person name="Larimer J."/>
            <person name="McCowan C."/>
            <person name="Murphy C."/>
            <person name="Pearson M."/>
            <person name="Poon T.W."/>
            <person name="Priest M."/>
            <person name="Roberts A."/>
            <person name="Saif S."/>
            <person name="Shea T."/>
            <person name="Sisk P."/>
            <person name="Sykes S."/>
            <person name="Wortman J."/>
            <person name="Nusbaum C."/>
            <person name="Birren B."/>
        </authorList>
    </citation>
    <scope>NUCLEOTIDE SEQUENCE [LARGE SCALE GENOMIC DNA]</scope>
    <source>
        <strain evidence="4 5">HGA0223</strain>
    </source>
</reference>
<dbReference type="STRING" id="1203554.HMPREF1476_00284"/>
<protein>
    <recommendedName>
        <fullName evidence="2">Heme chaperone HemW</fullName>
    </recommendedName>
</protein>
<dbReference type="SFLD" id="SFLDF00562">
    <property type="entry name" value="HemN-like__clustered_with_heat"/>
    <property type="match status" value="1"/>
</dbReference>
<dbReference type="Gene3D" id="3.30.750.200">
    <property type="match status" value="1"/>
</dbReference>
<keyword evidence="2" id="KW-0949">S-adenosyl-L-methionine</keyword>
<evidence type="ECO:0000256" key="2">
    <source>
        <dbReference type="RuleBase" id="RU364116"/>
    </source>
</evidence>
<dbReference type="AlphaFoldDB" id="S3C754"/>
<evidence type="ECO:0000313" key="5">
    <source>
        <dbReference type="Proteomes" id="UP000014400"/>
    </source>
</evidence>
<dbReference type="Proteomes" id="UP000014400">
    <property type="component" value="Unassembled WGS sequence"/>
</dbReference>
<dbReference type="SMART" id="SM00729">
    <property type="entry name" value="Elp3"/>
    <property type="match status" value="1"/>
</dbReference>
<dbReference type="NCBIfam" id="TIGR00539">
    <property type="entry name" value="hemN_rel"/>
    <property type="match status" value="1"/>
</dbReference>
<dbReference type="GO" id="GO:0004109">
    <property type="term" value="F:coproporphyrinogen oxidase activity"/>
    <property type="evidence" value="ECO:0007669"/>
    <property type="project" value="InterPro"/>
</dbReference>
<gene>
    <name evidence="4" type="ORF">HMPREF1476_00284</name>
</gene>
<dbReference type="Pfam" id="PF04055">
    <property type="entry name" value="Radical_SAM"/>
    <property type="match status" value="1"/>
</dbReference>
<dbReference type="PROSITE" id="PS51918">
    <property type="entry name" value="RADICAL_SAM"/>
    <property type="match status" value="1"/>
</dbReference>
<keyword evidence="2" id="KW-0408">Iron</keyword>
<dbReference type="Pfam" id="PF06969">
    <property type="entry name" value="HemN_C"/>
    <property type="match status" value="1"/>
</dbReference>
<dbReference type="EMBL" id="ATCF01000004">
    <property type="protein sequence ID" value="EPE02048.1"/>
    <property type="molecule type" value="Genomic_DNA"/>
</dbReference>
<dbReference type="SFLD" id="SFLDF00288">
    <property type="entry name" value="HemN-like__clustered_with_nucl"/>
    <property type="match status" value="1"/>
</dbReference>
<keyword evidence="2" id="KW-0143">Chaperone</keyword>
<dbReference type="SFLD" id="SFLDG01082">
    <property type="entry name" value="B12-binding_domain_containing"/>
    <property type="match status" value="1"/>
</dbReference>
<dbReference type="PANTHER" id="PTHR13932">
    <property type="entry name" value="COPROPORPHYRINIGEN III OXIDASE"/>
    <property type="match status" value="1"/>
</dbReference>
<dbReference type="GO" id="GO:0006779">
    <property type="term" value="P:porphyrin-containing compound biosynthetic process"/>
    <property type="evidence" value="ECO:0007669"/>
    <property type="project" value="InterPro"/>
</dbReference>
<comment type="function">
    <text evidence="2">Probably acts as a heme chaperone, transferring heme to an unknown acceptor. Binds one molecule of heme per monomer, possibly covalently. Binds 1 [4Fe-4S] cluster. The cluster is coordinated with 3 cysteines and an exchangeable S-adenosyl-L-methionine.</text>
</comment>
<keyword evidence="2" id="KW-0411">Iron-sulfur</keyword>
<dbReference type="SUPFAM" id="SSF102114">
    <property type="entry name" value="Radical SAM enzymes"/>
    <property type="match status" value="1"/>
</dbReference>
<dbReference type="SFLD" id="SFLDG01065">
    <property type="entry name" value="anaerobic_coproporphyrinogen-I"/>
    <property type="match status" value="1"/>
</dbReference>
<evidence type="ECO:0000256" key="1">
    <source>
        <dbReference type="ARBA" id="ARBA00006100"/>
    </source>
</evidence>
<dbReference type="CDD" id="cd01335">
    <property type="entry name" value="Radical_SAM"/>
    <property type="match status" value="1"/>
</dbReference>
<dbReference type="InterPro" id="IPR034505">
    <property type="entry name" value="Coproporphyrinogen-III_oxidase"/>
</dbReference>
<dbReference type="PATRIC" id="fig|1203554.3.peg.262"/>
<dbReference type="HOGENOM" id="CLU_027579_2_1_4"/>
<keyword evidence="2" id="KW-0349">Heme</keyword>
<dbReference type="InterPro" id="IPR007197">
    <property type="entry name" value="rSAM"/>
</dbReference>
<feature type="domain" description="Radical SAM core" evidence="3">
    <location>
        <begin position="1"/>
        <end position="239"/>
    </location>
</feature>
<name>S3C754_9BURK</name>
<comment type="caution">
    <text evidence="4">The sequence shown here is derived from an EMBL/GenBank/DDBJ whole genome shotgun (WGS) entry which is preliminary data.</text>
</comment>
<dbReference type="eggNOG" id="COG0635">
    <property type="taxonomic scope" value="Bacteria"/>
</dbReference>
<keyword evidence="2" id="KW-0963">Cytoplasm</keyword>
<proteinExistence type="inferred from homology"/>
<dbReference type="GO" id="GO:0051539">
    <property type="term" value="F:4 iron, 4 sulfur cluster binding"/>
    <property type="evidence" value="ECO:0007669"/>
    <property type="project" value="UniProtKB-UniRule"/>
</dbReference>
<sequence>MPPLSIYLHWPWCVRKCPYCDFNSHRLPASEADRSAFESAYAAGVLQDLEAWCRQVPEIADRPIVSIFVGGGTPSLMSGETVERLLTGIRSRFRLTEDCEITMEANPGTAESEKFKAFRAAGVNRLSIGVQSFSDEKLRRLGRIHSADDARAAIDMARQSFENFNLDLMYALPGESIADLKMELTEALSSGATHLSCYQLTIEPGTAFEKRLPEDLPDLDETAEMGDVVEALLAQAGYTRYEVSGYAQPGRQCRHNLNYWMFGDYLAAGPGAHGKLSVVNAEGFSILREARRANPRKWLEALEATGSGAEESHFVPPEDRPFEFMLNALRLLNGVPASLYAERSGLPLESILPQLERLRRDGLLLADPDRIAPTRRGLDFLSDVQEAFL</sequence>
<dbReference type="InterPro" id="IPR058240">
    <property type="entry name" value="rSAM_sf"/>
</dbReference>
<dbReference type="InterPro" id="IPR004559">
    <property type="entry name" value="HemW-like"/>
</dbReference>
<keyword evidence="5" id="KW-1185">Reference proteome</keyword>
<dbReference type="PANTHER" id="PTHR13932:SF5">
    <property type="entry name" value="RADICAL S-ADENOSYL METHIONINE DOMAIN-CONTAINING PROTEIN 1, MITOCHONDRIAL"/>
    <property type="match status" value="1"/>
</dbReference>
<organism evidence="4 5">
    <name type="scientific">Sutterella wadsworthensis HGA0223</name>
    <dbReference type="NCBI Taxonomy" id="1203554"/>
    <lineage>
        <taxon>Bacteria</taxon>
        <taxon>Pseudomonadati</taxon>
        <taxon>Pseudomonadota</taxon>
        <taxon>Betaproteobacteria</taxon>
        <taxon>Burkholderiales</taxon>
        <taxon>Sutterellaceae</taxon>
        <taxon>Sutterella</taxon>
    </lineage>
</organism>
<dbReference type="InterPro" id="IPR006638">
    <property type="entry name" value="Elp3/MiaA/NifB-like_rSAM"/>
</dbReference>
<evidence type="ECO:0000259" key="3">
    <source>
        <dbReference type="PROSITE" id="PS51918"/>
    </source>
</evidence>
<dbReference type="GO" id="GO:0005737">
    <property type="term" value="C:cytoplasm"/>
    <property type="evidence" value="ECO:0007669"/>
    <property type="project" value="UniProtKB-SubCell"/>
</dbReference>
<evidence type="ECO:0000313" key="4">
    <source>
        <dbReference type="EMBL" id="EPE02048.1"/>
    </source>
</evidence>
<dbReference type="SFLD" id="SFLDS00029">
    <property type="entry name" value="Radical_SAM"/>
    <property type="match status" value="1"/>
</dbReference>
<comment type="subcellular location">
    <subcellularLocation>
        <location evidence="2">Cytoplasm</location>
    </subcellularLocation>
</comment>
<accession>S3C754</accession>
<dbReference type="GO" id="GO:0046872">
    <property type="term" value="F:metal ion binding"/>
    <property type="evidence" value="ECO:0007669"/>
    <property type="project" value="UniProtKB-UniRule"/>
</dbReference>
<keyword evidence="2" id="KW-0479">Metal-binding</keyword>
<comment type="similarity">
    <text evidence="1">Belongs to the anaerobic coproporphyrinogen-III oxidase family. HemW subfamily.</text>
</comment>
<keyword evidence="2" id="KW-0004">4Fe-4S</keyword>
<dbReference type="InterPro" id="IPR010723">
    <property type="entry name" value="HemN_C"/>
</dbReference>